<evidence type="ECO:0000313" key="1">
    <source>
        <dbReference type="EMBL" id="MCL1103721.1"/>
    </source>
</evidence>
<dbReference type="RefSeq" id="WP_188923502.1">
    <property type="nucleotide sequence ID" value="NZ_BMQI01000001.1"/>
</dbReference>
<organism evidence="1 2">
    <name type="scientific">Shewanella algicola</name>
    <dbReference type="NCBI Taxonomy" id="640633"/>
    <lineage>
        <taxon>Bacteria</taxon>
        <taxon>Pseudomonadati</taxon>
        <taxon>Pseudomonadota</taxon>
        <taxon>Gammaproteobacteria</taxon>
        <taxon>Alteromonadales</taxon>
        <taxon>Shewanellaceae</taxon>
        <taxon>Shewanella</taxon>
    </lineage>
</organism>
<sequence>MNRKKVYIAGPMSGLPDCNRPAFNLAAQVQKSLTHIVLNPATLPAGLSEPEYMQIGITMLMCADMVYMLDGWEQSHGARAEHALAQKLSLHIVYQEGIDHEIALIGLTGEEHF</sequence>
<keyword evidence="2" id="KW-1185">Reference proteome</keyword>
<proteinExistence type="predicted"/>
<dbReference type="AlphaFoldDB" id="A0A9X2CBZ3"/>
<reference evidence="1" key="1">
    <citation type="submission" date="2022-01" db="EMBL/GenBank/DDBJ databases">
        <title>Whole genome-based taxonomy of the Shewanellaceae.</title>
        <authorList>
            <person name="Martin-Rodriguez A.J."/>
        </authorList>
    </citation>
    <scope>NUCLEOTIDE SEQUENCE</scope>
    <source>
        <strain evidence="1">DSM 23803</strain>
    </source>
</reference>
<comment type="caution">
    <text evidence="1">The sequence shown here is derived from an EMBL/GenBank/DDBJ whole genome shotgun (WGS) entry which is preliminary data.</text>
</comment>
<dbReference type="Proteomes" id="UP001139408">
    <property type="component" value="Unassembled WGS sequence"/>
</dbReference>
<dbReference type="InterPro" id="IPR025518">
    <property type="entry name" value="DUF4406"/>
</dbReference>
<gene>
    <name evidence="1" type="ORF">L2749_00345</name>
</gene>
<dbReference type="Gene3D" id="3.40.50.10400">
    <property type="entry name" value="Hypothetical protein PA1492"/>
    <property type="match status" value="1"/>
</dbReference>
<name>A0A9X2CBZ3_9GAMM</name>
<dbReference type="Pfam" id="PF14359">
    <property type="entry name" value="DUF4406"/>
    <property type="match status" value="1"/>
</dbReference>
<dbReference type="SUPFAM" id="SSF52309">
    <property type="entry name" value="N-(deoxy)ribosyltransferase-like"/>
    <property type="match status" value="1"/>
</dbReference>
<evidence type="ECO:0000313" key="2">
    <source>
        <dbReference type="Proteomes" id="UP001139408"/>
    </source>
</evidence>
<accession>A0A9X2CBZ3</accession>
<protein>
    <submittedName>
        <fullName evidence="1">DUF4406 domain-containing protein</fullName>
    </submittedName>
</protein>
<dbReference type="EMBL" id="JAKILJ010000001">
    <property type="protein sequence ID" value="MCL1103721.1"/>
    <property type="molecule type" value="Genomic_DNA"/>
</dbReference>